<keyword evidence="2" id="KW-0548">Nucleotidyltransferase</keyword>
<evidence type="ECO:0000313" key="7">
    <source>
        <dbReference type="EMBL" id="GAH13803.1"/>
    </source>
</evidence>
<feature type="domain" description="Bacterial DNA polymerase III alpha subunit NTPase" evidence="5">
    <location>
        <begin position="8"/>
        <end position="93"/>
    </location>
</feature>
<dbReference type="EMBL" id="BART01035371">
    <property type="protein sequence ID" value="GAH13803.1"/>
    <property type="molecule type" value="Genomic_DNA"/>
</dbReference>
<dbReference type="GO" id="GO:0003887">
    <property type="term" value="F:DNA-directed DNA polymerase activity"/>
    <property type="evidence" value="ECO:0007669"/>
    <property type="project" value="UniProtKB-KW"/>
</dbReference>
<comment type="caution">
    <text evidence="7">The sequence shown here is derived from an EMBL/GenBank/DDBJ whole genome shotgun (WGS) entry which is preliminary data.</text>
</comment>
<organism evidence="7">
    <name type="scientific">marine sediment metagenome</name>
    <dbReference type="NCBI Taxonomy" id="412755"/>
    <lineage>
        <taxon>unclassified sequences</taxon>
        <taxon>metagenomes</taxon>
        <taxon>ecological metagenomes</taxon>
    </lineage>
</organism>
<keyword evidence="4" id="KW-0239">DNA-directed DNA polymerase</keyword>
<feature type="non-terminal residue" evidence="7">
    <location>
        <position position="193"/>
    </location>
</feature>
<dbReference type="Pfam" id="PF17657">
    <property type="entry name" value="DNA_pol3_finger"/>
    <property type="match status" value="1"/>
</dbReference>
<evidence type="ECO:0000256" key="2">
    <source>
        <dbReference type="ARBA" id="ARBA00022695"/>
    </source>
</evidence>
<dbReference type="PANTHER" id="PTHR32294:SF0">
    <property type="entry name" value="DNA POLYMERASE III SUBUNIT ALPHA"/>
    <property type="match status" value="1"/>
</dbReference>
<dbReference type="AlphaFoldDB" id="X1EYX4"/>
<evidence type="ECO:0000256" key="3">
    <source>
        <dbReference type="ARBA" id="ARBA00022705"/>
    </source>
</evidence>
<dbReference type="PANTHER" id="PTHR32294">
    <property type="entry name" value="DNA POLYMERASE III SUBUNIT ALPHA"/>
    <property type="match status" value="1"/>
</dbReference>
<dbReference type="GO" id="GO:0006260">
    <property type="term" value="P:DNA replication"/>
    <property type="evidence" value="ECO:0007669"/>
    <property type="project" value="UniProtKB-KW"/>
</dbReference>
<dbReference type="InterPro" id="IPR040982">
    <property type="entry name" value="DNA_pol3_finger"/>
</dbReference>
<name>X1EYX4_9ZZZZ</name>
<reference evidence="7" key="1">
    <citation type="journal article" date="2014" name="Front. Microbiol.">
        <title>High frequency of phylogenetically diverse reductive dehalogenase-homologous genes in deep subseafloor sedimentary metagenomes.</title>
        <authorList>
            <person name="Kawai M."/>
            <person name="Futagami T."/>
            <person name="Toyoda A."/>
            <person name="Takaki Y."/>
            <person name="Nishi S."/>
            <person name="Hori S."/>
            <person name="Arai W."/>
            <person name="Tsubouchi T."/>
            <person name="Morono Y."/>
            <person name="Uchiyama I."/>
            <person name="Ito T."/>
            <person name="Fujiyama A."/>
            <person name="Inagaki F."/>
            <person name="Takami H."/>
        </authorList>
    </citation>
    <scope>NUCLEOTIDE SEQUENCE</scope>
    <source>
        <strain evidence="7">Expedition CK06-06</strain>
    </source>
</reference>
<proteinExistence type="predicted"/>
<keyword evidence="3" id="KW-0235">DNA replication</keyword>
<gene>
    <name evidence="7" type="ORF">S01H4_60112</name>
</gene>
<protein>
    <submittedName>
        <fullName evidence="7">Uncharacterized protein</fullName>
    </submittedName>
</protein>
<feature type="domain" description="DNA polymerase III alpha subunit finger" evidence="6">
    <location>
        <begin position="97"/>
        <end position="192"/>
    </location>
</feature>
<evidence type="ECO:0000259" key="5">
    <source>
        <dbReference type="Pfam" id="PF07733"/>
    </source>
</evidence>
<dbReference type="InterPro" id="IPR004805">
    <property type="entry name" value="DnaE2/DnaE/PolC"/>
</dbReference>
<evidence type="ECO:0000256" key="1">
    <source>
        <dbReference type="ARBA" id="ARBA00022679"/>
    </source>
</evidence>
<sequence>VPEDGINSLKDALTKAPLFMEYANSPQYKPLSKFAEDLDGLPKAWSTHAGGVIIGQRPLVECVPLRRDKDGVLVLEYEKKRAEKNGFVKMDLLSISNLDIINDTIDIIKKNKKTVKREDIEGYDNNDEETYKLISSGDTFGVFQLGSSGGAIELSKQMKPKSIEDLAMLTAIIRPNAADIRKEFIEARHSEQQ</sequence>
<dbReference type="Pfam" id="PF07733">
    <property type="entry name" value="DNA_pol3_alpha"/>
    <property type="match status" value="1"/>
</dbReference>
<accession>X1EYX4</accession>
<keyword evidence="1" id="KW-0808">Transferase</keyword>
<evidence type="ECO:0000259" key="6">
    <source>
        <dbReference type="Pfam" id="PF17657"/>
    </source>
</evidence>
<evidence type="ECO:0000256" key="4">
    <source>
        <dbReference type="ARBA" id="ARBA00022932"/>
    </source>
</evidence>
<dbReference type="InterPro" id="IPR011708">
    <property type="entry name" value="DNA_pol3_alpha_NTPase_dom"/>
</dbReference>
<dbReference type="GO" id="GO:0008408">
    <property type="term" value="F:3'-5' exonuclease activity"/>
    <property type="evidence" value="ECO:0007669"/>
    <property type="project" value="InterPro"/>
</dbReference>
<feature type="non-terminal residue" evidence="7">
    <location>
        <position position="1"/>
    </location>
</feature>